<keyword evidence="3" id="KW-1185">Reference proteome</keyword>
<reference evidence="2" key="1">
    <citation type="journal article" date="2022" name="Int. J. Mol. Sci.">
        <title>Draft Genome of Tanacetum Coccineum: Genomic Comparison of Closely Related Tanacetum-Family Plants.</title>
        <authorList>
            <person name="Yamashiro T."/>
            <person name="Shiraishi A."/>
            <person name="Nakayama K."/>
            <person name="Satake H."/>
        </authorList>
    </citation>
    <scope>NUCLEOTIDE SEQUENCE</scope>
</reference>
<organism evidence="2 3">
    <name type="scientific">Tanacetum coccineum</name>
    <dbReference type="NCBI Taxonomy" id="301880"/>
    <lineage>
        <taxon>Eukaryota</taxon>
        <taxon>Viridiplantae</taxon>
        <taxon>Streptophyta</taxon>
        <taxon>Embryophyta</taxon>
        <taxon>Tracheophyta</taxon>
        <taxon>Spermatophyta</taxon>
        <taxon>Magnoliopsida</taxon>
        <taxon>eudicotyledons</taxon>
        <taxon>Gunneridae</taxon>
        <taxon>Pentapetalae</taxon>
        <taxon>asterids</taxon>
        <taxon>campanulids</taxon>
        <taxon>Asterales</taxon>
        <taxon>Asteraceae</taxon>
        <taxon>Asteroideae</taxon>
        <taxon>Anthemideae</taxon>
        <taxon>Anthemidinae</taxon>
        <taxon>Tanacetum</taxon>
    </lineage>
</organism>
<reference evidence="2" key="2">
    <citation type="submission" date="2022-01" db="EMBL/GenBank/DDBJ databases">
        <authorList>
            <person name="Yamashiro T."/>
            <person name="Shiraishi A."/>
            <person name="Satake H."/>
            <person name="Nakayama K."/>
        </authorList>
    </citation>
    <scope>NUCLEOTIDE SEQUENCE</scope>
</reference>
<feature type="compositionally biased region" description="Basic and acidic residues" evidence="1">
    <location>
        <begin position="22"/>
        <end position="32"/>
    </location>
</feature>
<dbReference type="EMBL" id="BQNB010008708">
    <property type="protein sequence ID" value="GJS53184.1"/>
    <property type="molecule type" value="Genomic_DNA"/>
</dbReference>
<comment type="caution">
    <text evidence="2">The sequence shown here is derived from an EMBL/GenBank/DDBJ whole genome shotgun (WGS) entry which is preliminary data.</text>
</comment>
<sequence>MGLPARVLDEGISKTKPLPEGPNKDNDSERNKPIANIKSSTPPVTALSGTDAEDQDDVFEVGDEMDEDIQEPGTKETQTIIPLKLQMKNLRHKSISLHHQSRISLNPSMPRRMINQTLHSLVAEDNWDKHEEATTSYAKPMATVEGYYEENIGLTKWVSKTLKADSVLKEAMKKMDNLINNNSGNITSLTKLFNNAKLLEILTQLNAFQTSLNTLSSQCANMFESLKEEPEFYQRLPKAAEGYI</sequence>
<evidence type="ECO:0000313" key="2">
    <source>
        <dbReference type="EMBL" id="GJS53184.1"/>
    </source>
</evidence>
<evidence type="ECO:0000256" key="1">
    <source>
        <dbReference type="SAM" id="MobiDB-lite"/>
    </source>
</evidence>
<evidence type="ECO:0000313" key="3">
    <source>
        <dbReference type="Proteomes" id="UP001151760"/>
    </source>
</evidence>
<dbReference type="Proteomes" id="UP001151760">
    <property type="component" value="Unassembled WGS sequence"/>
</dbReference>
<gene>
    <name evidence="2" type="ORF">Tco_0626546</name>
</gene>
<feature type="region of interest" description="Disordered" evidence="1">
    <location>
        <begin position="1"/>
        <end position="55"/>
    </location>
</feature>
<protein>
    <submittedName>
        <fullName evidence="2">Uncharacterized protein</fullName>
    </submittedName>
</protein>
<name>A0ABQ4WJY1_9ASTR</name>
<accession>A0ABQ4WJY1</accession>
<proteinExistence type="predicted"/>